<gene>
    <name evidence="1" type="ORF">FRACA_2500007</name>
</gene>
<proteinExistence type="predicted"/>
<dbReference type="Proteomes" id="UP000234331">
    <property type="component" value="Unassembled WGS sequence"/>
</dbReference>
<reference evidence="1 2" key="1">
    <citation type="submission" date="2017-06" db="EMBL/GenBank/DDBJ databases">
        <authorList>
            <person name="Kim H.J."/>
            <person name="Triplett B.A."/>
        </authorList>
    </citation>
    <scope>NUCLEOTIDE SEQUENCE [LARGE SCALE GENOMIC DNA]</scope>
    <source>
        <strain evidence="1">FRACA_ARgP5</strain>
    </source>
</reference>
<keyword evidence="2" id="KW-1185">Reference proteome</keyword>
<accession>A0A2I2KS54</accession>
<dbReference type="RefSeq" id="WP_101832151.1">
    <property type="nucleotide sequence ID" value="NZ_FZMO01000169.1"/>
</dbReference>
<dbReference type="OrthoDB" id="3215954at2"/>
<name>A0A2I2KS54_9ACTN</name>
<sequence>MRLTRVPIPQTPPADDLPTVVLEYDGNRWAATHAREITIGRERTCDITLPSDTWLSRLTASVRVLDDCVLVYNRSASKPISLRPPVGEDLVIRPGGAATPLPVLTFDIVANLVDGGIVAVHVDASALGFTWRVREMVMSLAGGATSTMPITLRPAESKALTELCRPLLSGSGPNLRSASYEEVGTRLKRSPAYIRNVITGVRLRLQACGLPGLDTSEDLARWLINHRVIAEGDL</sequence>
<dbReference type="InterPro" id="IPR008984">
    <property type="entry name" value="SMAD_FHA_dom_sf"/>
</dbReference>
<dbReference type="EMBL" id="FZMO01000169">
    <property type="protein sequence ID" value="SNQ48479.1"/>
    <property type="molecule type" value="Genomic_DNA"/>
</dbReference>
<dbReference type="AlphaFoldDB" id="A0A2I2KS54"/>
<dbReference type="SUPFAM" id="SSF49879">
    <property type="entry name" value="SMAD/FHA domain"/>
    <property type="match status" value="1"/>
</dbReference>
<evidence type="ECO:0000313" key="2">
    <source>
        <dbReference type="Proteomes" id="UP000234331"/>
    </source>
</evidence>
<organism evidence="1 2">
    <name type="scientific">Frankia canadensis</name>
    <dbReference type="NCBI Taxonomy" id="1836972"/>
    <lineage>
        <taxon>Bacteria</taxon>
        <taxon>Bacillati</taxon>
        <taxon>Actinomycetota</taxon>
        <taxon>Actinomycetes</taxon>
        <taxon>Frankiales</taxon>
        <taxon>Frankiaceae</taxon>
        <taxon>Frankia</taxon>
    </lineage>
</organism>
<evidence type="ECO:0000313" key="1">
    <source>
        <dbReference type="EMBL" id="SNQ48479.1"/>
    </source>
</evidence>
<protein>
    <submittedName>
        <fullName evidence="1">Uncharacterized protein</fullName>
    </submittedName>
</protein>